<evidence type="ECO:0000256" key="3">
    <source>
        <dbReference type="SAM" id="SignalP"/>
    </source>
</evidence>
<evidence type="ECO:0000313" key="8">
    <source>
        <dbReference type="EMBL" id="MBB6095287.1"/>
    </source>
</evidence>
<dbReference type="SUPFAM" id="SSF111369">
    <property type="entry name" value="HlyD-like secretion proteins"/>
    <property type="match status" value="1"/>
</dbReference>
<dbReference type="EMBL" id="JACHHZ010000005">
    <property type="protein sequence ID" value="MBB6095287.1"/>
    <property type="molecule type" value="Genomic_DNA"/>
</dbReference>
<feature type="domain" description="Multidrug resistance protein MdtA-like C-terminal permuted SH3" evidence="7">
    <location>
        <begin position="300"/>
        <end position="359"/>
    </location>
</feature>
<gene>
    <name evidence="8" type="ORF">HNQ60_004177</name>
</gene>
<dbReference type="InterPro" id="IPR058627">
    <property type="entry name" value="MdtA-like_C"/>
</dbReference>
<dbReference type="Pfam" id="PF25967">
    <property type="entry name" value="RND-MFP_C"/>
    <property type="match status" value="1"/>
</dbReference>
<dbReference type="Gene3D" id="2.40.50.100">
    <property type="match status" value="1"/>
</dbReference>
<dbReference type="Gene3D" id="1.10.287.470">
    <property type="entry name" value="Helix hairpin bin"/>
    <property type="match status" value="1"/>
</dbReference>
<evidence type="ECO:0000256" key="2">
    <source>
        <dbReference type="ARBA" id="ARBA00009477"/>
    </source>
</evidence>
<dbReference type="Pfam" id="PF25876">
    <property type="entry name" value="HH_MFP_RND"/>
    <property type="match status" value="1"/>
</dbReference>
<dbReference type="FunFam" id="2.40.420.20:FF:000001">
    <property type="entry name" value="Efflux RND transporter periplasmic adaptor subunit"/>
    <property type="match status" value="1"/>
</dbReference>
<dbReference type="AlphaFoldDB" id="A0A841HQ16"/>
<keyword evidence="9" id="KW-1185">Reference proteome</keyword>
<feature type="signal peptide" evidence="3">
    <location>
        <begin position="1"/>
        <end position="22"/>
    </location>
</feature>
<feature type="chain" id="PRO_5032507694" evidence="3">
    <location>
        <begin position="23"/>
        <end position="392"/>
    </location>
</feature>
<comment type="subcellular location">
    <subcellularLocation>
        <location evidence="1">Cell inner membrane</location>
        <topology evidence="1">Lipid-anchor</topology>
    </subcellularLocation>
</comment>
<evidence type="ECO:0000256" key="1">
    <source>
        <dbReference type="ARBA" id="ARBA00004519"/>
    </source>
</evidence>
<evidence type="ECO:0000259" key="7">
    <source>
        <dbReference type="Pfam" id="PF25967"/>
    </source>
</evidence>
<dbReference type="InterPro" id="IPR058624">
    <property type="entry name" value="MdtA-like_HH"/>
</dbReference>
<evidence type="ECO:0000313" key="9">
    <source>
        <dbReference type="Proteomes" id="UP000588068"/>
    </source>
</evidence>
<dbReference type="Gene3D" id="2.40.420.20">
    <property type="match status" value="1"/>
</dbReference>
<evidence type="ECO:0000259" key="4">
    <source>
        <dbReference type="Pfam" id="PF25876"/>
    </source>
</evidence>
<accession>A0A841HQ16</accession>
<dbReference type="Pfam" id="PF25944">
    <property type="entry name" value="Beta-barrel_RND"/>
    <property type="match status" value="1"/>
</dbReference>
<evidence type="ECO:0000259" key="5">
    <source>
        <dbReference type="Pfam" id="PF25917"/>
    </source>
</evidence>
<comment type="caution">
    <text evidence="8">The sequence shown here is derived from an EMBL/GenBank/DDBJ whole genome shotgun (WGS) entry which is preliminary data.</text>
</comment>
<comment type="similarity">
    <text evidence="2">Belongs to the membrane fusion protein (MFP) (TC 8.A.1) family.</text>
</comment>
<dbReference type="InterPro" id="IPR006143">
    <property type="entry name" value="RND_pump_MFP"/>
</dbReference>
<dbReference type="Gene3D" id="2.40.30.170">
    <property type="match status" value="1"/>
</dbReference>
<evidence type="ECO:0000259" key="6">
    <source>
        <dbReference type="Pfam" id="PF25944"/>
    </source>
</evidence>
<dbReference type="PROSITE" id="PS51257">
    <property type="entry name" value="PROKAR_LIPOPROTEIN"/>
    <property type="match status" value="1"/>
</dbReference>
<dbReference type="NCBIfam" id="TIGR01730">
    <property type="entry name" value="RND_mfp"/>
    <property type="match status" value="1"/>
</dbReference>
<protein>
    <submittedName>
        <fullName evidence="8">Membrane fusion protein (Multidrug efflux system)</fullName>
    </submittedName>
</protein>
<feature type="domain" description="Multidrug resistance protein MdtA-like barrel-sandwich hybrid" evidence="5">
    <location>
        <begin position="62"/>
        <end position="203"/>
    </location>
</feature>
<dbReference type="RefSeq" id="WP_184334681.1">
    <property type="nucleotide sequence ID" value="NZ_JACHHZ010000005.1"/>
</dbReference>
<dbReference type="Pfam" id="PF25917">
    <property type="entry name" value="BSH_RND"/>
    <property type="match status" value="1"/>
</dbReference>
<reference evidence="8 9" key="1">
    <citation type="submission" date="2020-08" db="EMBL/GenBank/DDBJ databases">
        <title>Genomic Encyclopedia of Type Strains, Phase IV (KMG-IV): sequencing the most valuable type-strain genomes for metagenomic binning, comparative biology and taxonomic classification.</title>
        <authorList>
            <person name="Goeker M."/>
        </authorList>
    </citation>
    <scope>NUCLEOTIDE SEQUENCE [LARGE SCALE GENOMIC DNA]</scope>
    <source>
        <strain evidence="8 9">DSM 26723</strain>
    </source>
</reference>
<sequence>MSKVKNRSFWWLSAVAMTGALAGCGQQQQAFQPPPPEVAVQTVDSAPVPLDLTYTARTVGSREVEVRARVGGILLKRRYEEGSRVREGQPMFQIDPEPIRARVASARAEVSVAKARLDEASRQRDRVLPLFEKNAVSQSRRDEAVSGFEVAQANLLAAQAALKTAELDLEYSDVRAPISGLTSREMLSEGSLVSTDQSSSLLTKIVQIDPLYVEFSVPEAEAALLRTSLAPVSKSTPPVVKLLLEDGAEYPDAAKLTFVDNAVDVQSGTVRVRAVLKNSGAQLIPGQFVRARVEGVTLANVVSIPRKAVMSSAQGSFVWIVGAEDKIEMRPVQVGRTMRNDIVVTSGLSKGDRYVVEGVLKVQPGIQVSAVSVDAASRQAEGEQPKVPAKEG</sequence>
<feature type="domain" description="Multidrug resistance protein MdtA-like beta-barrel" evidence="6">
    <location>
        <begin position="210"/>
        <end position="294"/>
    </location>
</feature>
<dbReference type="PANTHER" id="PTHR30158">
    <property type="entry name" value="ACRA/E-RELATED COMPONENT OF DRUG EFFLUX TRANSPORTER"/>
    <property type="match status" value="1"/>
</dbReference>
<dbReference type="GO" id="GO:0005886">
    <property type="term" value="C:plasma membrane"/>
    <property type="evidence" value="ECO:0007669"/>
    <property type="project" value="UniProtKB-SubCell"/>
</dbReference>
<dbReference type="GO" id="GO:0022857">
    <property type="term" value="F:transmembrane transporter activity"/>
    <property type="evidence" value="ECO:0007669"/>
    <property type="project" value="InterPro"/>
</dbReference>
<dbReference type="GO" id="GO:0046677">
    <property type="term" value="P:response to antibiotic"/>
    <property type="evidence" value="ECO:0007669"/>
    <property type="project" value="TreeGrafter"/>
</dbReference>
<keyword evidence="3" id="KW-0732">Signal</keyword>
<organism evidence="8 9">
    <name type="scientific">Povalibacter uvarum</name>
    <dbReference type="NCBI Taxonomy" id="732238"/>
    <lineage>
        <taxon>Bacteria</taxon>
        <taxon>Pseudomonadati</taxon>
        <taxon>Pseudomonadota</taxon>
        <taxon>Gammaproteobacteria</taxon>
        <taxon>Steroidobacterales</taxon>
        <taxon>Steroidobacteraceae</taxon>
        <taxon>Povalibacter</taxon>
    </lineage>
</organism>
<proteinExistence type="inferred from homology"/>
<feature type="domain" description="Multidrug resistance protein MdtA-like alpha-helical hairpin" evidence="4">
    <location>
        <begin position="104"/>
        <end position="172"/>
    </location>
</feature>
<dbReference type="Proteomes" id="UP000588068">
    <property type="component" value="Unassembled WGS sequence"/>
</dbReference>
<name>A0A841HQ16_9GAMM</name>
<dbReference type="InterPro" id="IPR058625">
    <property type="entry name" value="MdtA-like_BSH"/>
</dbReference>
<dbReference type="InterPro" id="IPR058626">
    <property type="entry name" value="MdtA-like_b-barrel"/>
</dbReference>